<dbReference type="InterPro" id="IPR011990">
    <property type="entry name" value="TPR-like_helical_dom_sf"/>
</dbReference>
<proteinExistence type="predicted"/>
<sequence length="522" mass="59402">MTKSCFDVMSNKLEIEQTPGAIKEYLTSLKERWLLVLDGADDPDHDITVYFDLPLGTNGSIIITSRNSEYCICSSPRQAICEVESMEPEEAIALLGKVSKRIPQLCSDEENTAYAADAKLLLNKLGFLALAIYHTGLYINKTSKSPRECLERFGIETNWGWLFDQSPPSDGLLPGCYGHTVYATWELSFKKIVNETEQGLLASDILRIFSYLHYIDIPVEIFERASLRLANITKLEPELLDLCYSRIPANLLEILSTTEDGRWNQSHFKSALRQIEAFSLIKTKSGGNLHRGMLCFHPLVQSWLQWKIMQNEIESLESTFKPIVALVLALSFDKMDEGPVSRAFGDQVYAHSQCFRRLSPDTFQYQHNSMSYSSKELIINSTSFGRMYHKISQWQEAAQLFETTVQILDQQHSTAIPEYRKAAILLVSTYLHQNMYREAEKLKVSLIDAQRVVLSYMHPDIIECFESLTSVYQEQGYLPSAGELALEAIELRIHNAKPVNPDNLLFLIQKPLIKEISATRQS</sequence>
<gene>
    <name evidence="1" type="ORF">PCON_12761</name>
</gene>
<dbReference type="AlphaFoldDB" id="U4L7Q1"/>
<dbReference type="OMA" id="ICEVESM"/>
<dbReference type="SUPFAM" id="SSF52540">
    <property type="entry name" value="P-loop containing nucleoside triphosphate hydrolases"/>
    <property type="match status" value="1"/>
</dbReference>
<evidence type="ECO:0008006" key="3">
    <source>
        <dbReference type="Google" id="ProtNLM"/>
    </source>
</evidence>
<dbReference type="InterPro" id="IPR027417">
    <property type="entry name" value="P-loop_NTPase"/>
</dbReference>
<dbReference type="Proteomes" id="UP000018144">
    <property type="component" value="Unassembled WGS sequence"/>
</dbReference>
<dbReference type="SUPFAM" id="SSF48452">
    <property type="entry name" value="TPR-like"/>
    <property type="match status" value="1"/>
</dbReference>
<dbReference type="STRING" id="1076935.U4L7Q1"/>
<name>U4L7Q1_PYROM</name>
<reference evidence="1 2" key="1">
    <citation type="journal article" date="2013" name="PLoS Genet.">
        <title>The genome and development-dependent transcriptomes of Pyronema confluens: a window into fungal evolution.</title>
        <authorList>
            <person name="Traeger S."/>
            <person name="Altegoer F."/>
            <person name="Freitag M."/>
            <person name="Gabaldon T."/>
            <person name="Kempken F."/>
            <person name="Kumar A."/>
            <person name="Marcet-Houben M."/>
            <person name="Poggeler S."/>
            <person name="Stajich J.E."/>
            <person name="Nowrousian M."/>
        </authorList>
    </citation>
    <scope>NUCLEOTIDE SEQUENCE [LARGE SCALE GENOMIC DNA]</scope>
    <source>
        <strain evidence="2">CBS 100304</strain>
        <tissue evidence="1">Vegetative mycelium</tissue>
    </source>
</reference>
<evidence type="ECO:0000313" key="2">
    <source>
        <dbReference type="Proteomes" id="UP000018144"/>
    </source>
</evidence>
<accession>U4L7Q1</accession>
<organism evidence="1 2">
    <name type="scientific">Pyronema omphalodes (strain CBS 100304)</name>
    <name type="common">Pyronema confluens</name>
    <dbReference type="NCBI Taxonomy" id="1076935"/>
    <lineage>
        <taxon>Eukaryota</taxon>
        <taxon>Fungi</taxon>
        <taxon>Dikarya</taxon>
        <taxon>Ascomycota</taxon>
        <taxon>Pezizomycotina</taxon>
        <taxon>Pezizomycetes</taxon>
        <taxon>Pezizales</taxon>
        <taxon>Pyronemataceae</taxon>
        <taxon>Pyronema</taxon>
    </lineage>
</organism>
<dbReference type="OrthoDB" id="5086500at2759"/>
<dbReference type="EMBL" id="HF935789">
    <property type="protein sequence ID" value="CCX13168.1"/>
    <property type="molecule type" value="Genomic_DNA"/>
</dbReference>
<dbReference type="Gene3D" id="3.40.50.300">
    <property type="entry name" value="P-loop containing nucleotide triphosphate hydrolases"/>
    <property type="match status" value="1"/>
</dbReference>
<evidence type="ECO:0000313" key="1">
    <source>
        <dbReference type="EMBL" id="CCX13168.1"/>
    </source>
</evidence>
<keyword evidence="2" id="KW-1185">Reference proteome</keyword>
<protein>
    <recommendedName>
        <fullName evidence="3">NB-ARC domain-containing protein</fullName>
    </recommendedName>
</protein>
<dbReference type="Gene3D" id="1.25.40.10">
    <property type="entry name" value="Tetratricopeptide repeat domain"/>
    <property type="match status" value="1"/>
</dbReference>